<sequence>VVTQTNSGIQIPCVKVCNAVELLRVDHQPEYNRKVDVDWPHVLADVSRFANAQEHHTCPNECQFMKVEEPAISGPLMALIQTTVNKERKDGIEGGIAYSFFGCLRLCAIVCRESASARKLVNEQFESLGYEITQLLNEVLCMPVLVTFAVI</sequence>
<evidence type="ECO:0000313" key="2">
    <source>
        <dbReference type="Proteomes" id="UP000822476"/>
    </source>
</evidence>
<reference evidence="1" key="1">
    <citation type="submission" date="2019-07" db="EMBL/GenBank/DDBJ databases">
        <title>Annotation for the trematode Paragonimus miyazaki's.</title>
        <authorList>
            <person name="Choi Y.-J."/>
        </authorList>
    </citation>
    <scope>NUCLEOTIDE SEQUENCE</scope>
    <source>
        <strain evidence="1">Japan</strain>
    </source>
</reference>
<dbReference type="Proteomes" id="UP000822476">
    <property type="component" value="Unassembled WGS sequence"/>
</dbReference>
<dbReference type="AlphaFoldDB" id="A0A8S9YHK0"/>
<evidence type="ECO:0000313" key="1">
    <source>
        <dbReference type="EMBL" id="KAF7234945.1"/>
    </source>
</evidence>
<gene>
    <name evidence="1" type="ORF">EG68_11683</name>
</gene>
<proteinExistence type="predicted"/>
<feature type="non-terminal residue" evidence="1">
    <location>
        <position position="151"/>
    </location>
</feature>
<accession>A0A8S9YHK0</accession>
<dbReference type="EMBL" id="JTDE01008459">
    <property type="protein sequence ID" value="KAF7234945.1"/>
    <property type="molecule type" value="Genomic_DNA"/>
</dbReference>
<organism evidence="1 2">
    <name type="scientific">Paragonimus skrjabini miyazakii</name>
    <dbReference type="NCBI Taxonomy" id="59628"/>
    <lineage>
        <taxon>Eukaryota</taxon>
        <taxon>Metazoa</taxon>
        <taxon>Spiralia</taxon>
        <taxon>Lophotrochozoa</taxon>
        <taxon>Platyhelminthes</taxon>
        <taxon>Trematoda</taxon>
        <taxon>Digenea</taxon>
        <taxon>Plagiorchiida</taxon>
        <taxon>Troglotremata</taxon>
        <taxon>Troglotrematidae</taxon>
        <taxon>Paragonimus</taxon>
    </lineage>
</organism>
<name>A0A8S9YHK0_9TREM</name>
<keyword evidence="2" id="KW-1185">Reference proteome</keyword>
<comment type="caution">
    <text evidence="1">The sequence shown here is derived from an EMBL/GenBank/DDBJ whole genome shotgun (WGS) entry which is preliminary data.</text>
</comment>
<protein>
    <submittedName>
        <fullName evidence="1">Uncharacterized protein</fullName>
    </submittedName>
</protein>